<proteinExistence type="predicted"/>
<evidence type="ECO:0000313" key="1">
    <source>
        <dbReference type="EMBL" id="MPC83024.1"/>
    </source>
</evidence>
<name>A0A5B7IS75_PORTR</name>
<gene>
    <name evidence="1" type="ORF">E2C01_077713</name>
</gene>
<sequence length="101" mass="11422">MNPVNFLRSLALRSLTARSRGRRHRTLTPEPHCGFYPTEEANRAAPNFTCHAALCLSPSLLNPSRYHRTQPSTETLGSLTTTISKCHSDDYQSSQKCFFCY</sequence>
<accession>A0A5B7IS75</accession>
<dbReference type="Proteomes" id="UP000324222">
    <property type="component" value="Unassembled WGS sequence"/>
</dbReference>
<protein>
    <submittedName>
        <fullName evidence="1">Uncharacterized protein</fullName>
    </submittedName>
</protein>
<reference evidence="1 2" key="1">
    <citation type="submission" date="2019-05" db="EMBL/GenBank/DDBJ databases">
        <title>Another draft genome of Portunus trituberculatus and its Hox gene families provides insights of decapod evolution.</title>
        <authorList>
            <person name="Jeong J.-H."/>
            <person name="Song I."/>
            <person name="Kim S."/>
            <person name="Choi T."/>
            <person name="Kim D."/>
            <person name="Ryu S."/>
            <person name="Kim W."/>
        </authorList>
    </citation>
    <scope>NUCLEOTIDE SEQUENCE [LARGE SCALE GENOMIC DNA]</scope>
    <source>
        <tissue evidence="1">Muscle</tissue>
    </source>
</reference>
<organism evidence="1 2">
    <name type="scientific">Portunus trituberculatus</name>
    <name type="common">Swimming crab</name>
    <name type="synonym">Neptunus trituberculatus</name>
    <dbReference type="NCBI Taxonomy" id="210409"/>
    <lineage>
        <taxon>Eukaryota</taxon>
        <taxon>Metazoa</taxon>
        <taxon>Ecdysozoa</taxon>
        <taxon>Arthropoda</taxon>
        <taxon>Crustacea</taxon>
        <taxon>Multicrustacea</taxon>
        <taxon>Malacostraca</taxon>
        <taxon>Eumalacostraca</taxon>
        <taxon>Eucarida</taxon>
        <taxon>Decapoda</taxon>
        <taxon>Pleocyemata</taxon>
        <taxon>Brachyura</taxon>
        <taxon>Eubrachyura</taxon>
        <taxon>Portunoidea</taxon>
        <taxon>Portunidae</taxon>
        <taxon>Portuninae</taxon>
        <taxon>Portunus</taxon>
    </lineage>
</organism>
<comment type="caution">
    <text evidence="1">The sequence shown here is derived from an EMBL/GenBank/DDBJ whole genome shotgun (WGS) entry which is preliminary data.</text>
</comment>
<evidence type="ECO:0000313" key="2">
    <source>
        <dbReference type="Proteomes" id="UP000324222"/>
    </source>
</evidence>
<dbReference type="AlphaFoldDB" id="A0A5B7IS75"/>
<keyword evidence="2" id="KW-1185">Reference proteome</keyword>
<dbReference type="EMBL" id="VSRR010061300">
    <property type="protein sequence ID" value="MPC83024.1"/>
    <property type="molecule type" value="Genomic_DNA"/>
</dbReference>